<reference evidence="1" key="1">
    <citation type="journal article" date="2015" name="Nature">
        <title>Complex archaea that bridge the gap between prokaryotes and eukaryotes.</title>
        <authorList>
            <person name="Spang A."/>
            <person name="Saw J.H."/>
            <person name="Jorgensen S.L."/>
            <person name="Zaremba-Niedzwiedzka K."/>
            <person name="Martijn J."/>
            <person name="Lind A.E."/>
            <person name="van Eijk R."/>
            <person name="Schleper C."/>
            <person name="Guy L."/>
            <person name="Ettema T.J."/>
        </authorList>
    </citation>
    <scope>NUCLEOTIDE SEQUENCE</scope>
</reference>
<protein>
    <submittedName>
        <fullName evidence="1">Uncharacterized protein</fullName>
    </submittedName>
</protein>
<accession>A0A0F9JRV8</accession>
<name>A0A0F9JRV8_9ZZZZ</name>
<comment type="caution">
    <text evidence="1">The sequence shown here is derived from an EMBL/GenBank/DDBJ whole genome shotgun (WGS) entry which is preliminary data.</text>
</comment>
<gene>
    <name evidence="1" type="ORF">LCGC14_1493850</name>
</gene>
<proteinExistence type="predicted"/>
<sequence>MVQKPETGFRIEIVGVREKTLGSELHKGDIGKEGVVVDWVDKEDCEVWLPVIILYDIKGTVCHGDRVWWKRI</sequence>
<dbReference type="AlphaFoldDB" id="A0A0F9JRV8"/>
<organism evidence="1">
    <name type="scientific">marine sediment metagenome</name>
    <dbReference type="NCBI Taxonomy" id="412755"/>
    <lineage>
        <taxon>unclassified sequences</taxon>
        <taxon>metagenomes</taxon>
        <taxon>ecological metagenomes</taxon>
    </lineage>
</organism>
<dbReference type="EMBL" id="LAZR01010769">
    <property type="protein sequence ID" value="KKM65186.1"/>
    <property type="molecule type" value="Genomic_DNA"/>
</dbReference>
<evidence type="ECO:0000313" key="1">
    <source>
        <dbReference type="EMBL" id="KKM65186.1"/>
    </source>
</evidence>